<dbReference type="InterPro" id="IPR014001">
    <property type="entry name" value="Helicase_ATP-bd"/>
</dbReference>
<feature type="region of interest" description="Disordered" evidence="6">
    <location>
        <begin position="1"/>
        <end position="78"/>
    </location>
</feature>
<gene>
    <name evidence="8" type="ORF">PV04_01900</name>
</gene>
<dbReference type="InterPro" id="IPR050628">
    <property type="entry name" value="SNF2_RAD54_helicase_TF"/>
</dbReference>
<dbReference type="InterPro" id="IPR001525">
    <property type="entry name" value="C5_MeTfrase"/>
</dbReference>
<dbReference type="GO" id="GO:0016787">
    <property type="term" value="F:hydrolase activity"/>
    <property type="evidence" value="ECO:0007669"/>
    <property type="project" value="UniProtKB-KW"/>
</dbReference>
<feature type="compositionally biased region" description="Low complexity" evidence="6">
    <location>
        <begin position="1452"/>
        <end position="1461"/>
    </location>
</feature>
<feature type="domain" description="Helicase ATP-binding" evidence="7">
    <location>
        <begin position="1368"/>
        <end position="1779"/>
    </location>
</feature>
<dbReference type="GO" id="GO:0008094">
    <property type="term" value="F:ATP-dependent activity, acting on DNA"/>
    <property type="evidence" value="ECO:0007669"/>
    <property type="project" value="TreeGrafter"/>
</dbReference>
<keyword evidence="5" id="KW-0067">ATP-binding</keyword>
<evidence type="ECO:0000256" key="5">
    <source>
        <dbReference type="ARBA" id="ARBA00022840"/>
    </source>
</evidence>
<feature type="compositionally biased region" description="Acidic residues" evidence="6">
    <location>
        <begin position="153"/>
        <end position="163"/>
    </location>
</feature>
<protein>
    <recommendedName>
        <fullName evidence="7">Helicase ATP-binding domain-containing protein</fullName>
    </recommendedName>
</protein>
<feature type="region of interest" description="Disordered" evidence="6">
    <location>
        <begin position="1452"/>
        <end position="1478"/>
    </location>
</feature>
<reference evidence="8 9" key="1">
    <citation type="submission" date="2015-01" db="EMBL/GenBank/DDBJ databases">
        <title>The Genome Sequence of Capronia semiimmersa CBS27337.</title>
        <authorList>
            <consortium name="The Broad Institute Genomics Platform"/>
            <person name="Cuomo C."/>
            <person name="de Hoog S."/>
            <person name="Gorbushina A."/>
            <person name="Stielow B."/>
            <person name="Teixiera M."/>
            <person name="Abouelleil A."/>
            <person name="Chapman S.B."/>
            <person name="Priest M."/>
            <person name="Young S.K."/>
            <person name="Wortman J."/>
            <person name="Nusbaum C."/>
            <person name="Birren B."/>
        </authorList>
    </citation>
    <scope>NUCLEOTIDE SEQUENCE [LARGE SCALE GENOMIC DNA]</scope>
    <source>
        <strain evidence="8 9">CBS 27337</strain>
    </source>
</reference>
<keyword evidence="1" id="KW-0489">Methyltransferase</keyword>
<proteinExistence type="predicted"/>
<evidence type="ECO:0000256" key="3">
    <source>
        <dbReference type="ARBA" id="ARBA00022741"/>
    </source>
</evidence>
<evidence type="ECO:0000256" key="6">
    <source>
        <dbReference type="SAM" id="MobiDB-lite"/>
    </source>
</evidence>
<dbReference type="GO" id="GO:0032259">
    <property type="term" value="P:methylation"/>
    <property type="evidence" value="ECO:0007669"/>
    <property type="project" value="UniProtKB-KW"/>
</dbReference>
<dbReference type="CDD" id="cd18793">
    <property type="entry name" value="SF2_C_SNF"/>
    <property type="match status" value="1"/>
</dbReference>
<dbReference type="Gene3D" id="3.40.50.150">
    <property type="entry name" value="Vaccinia Virus protein VP39"/>
    <property type="match status" value="1"/>
</dbReference>
<dbReference type="InterPro" id="IPR027417">
    <property type="entry name" value="P-loop_NTPase"/>
</dbReference>
<dbReference type="Gene3D" id="3.40.50.300">
    <property type="entry name" value="P-loop containing nucleotide triphosphate hydrolases"/>
    <property type="match status" value="1"/>
</dbReference>
<evidence type="ECO:0000256" key="2">
    <source>
        <dbReference type="ARBA" id="ARBA00022679"/>
    </source>
</evidence>
<dbReference type="InterPro" id="IPR049730">
    <property type="entry name" value="SNF2/RAD54-like_C"/>
</dbReference>
<dbReference type="EMBL" id="KN846956">
    <property type="protein sequence ID" value="KIW73810.1"/>
    <property type="molecule type" value="Genomic_DNA"/>
</dbReference>
<evidence type="ECO:0000313" key="8">
    <source>
        <dbReference type="EMBL" id="KIW73810.1"/>
    </source>
</evidence>
<dbReference type="InterPro" id="IPR029063">
    <property type="entry name" value="SAM-dependent_MTases_sf"/>
</dbReference>
<feature type="compositionally biased region" description="Acidic residues" evidence="6">
    <location>
        <begin position="1463"/>
        <end position="1475"/>
    </location>
</feature>
<evidence type="ECO:0000256" key="1">
    <source>
        <dbReference type="ARBA" id="ARBA00022603"/>
    </source>
</evidence>
<keyword evidence="9" id="KW-1185">Reference proteome</keyword>
<dbReference type="GO" id="GO:0006281">
    <property type="term" value="P:DNA repair"/>
    <property type="evidence" value="ECO:0007669"/>
    <property type="project" value="TreeGrafter"/>
</dbReference>
<dbReference type="Pfam" id="PF00145">
    <property type="entry name" value="DNA_methylase"/>
    <property type="match status" value="1"/>
</dbReference>
<dbReference type="PANTHER" id="PTHR45626">
    <property type="entry name" value="TRANSCRIPTION TERMINATION FACTOR 2-RELATED"/>
    <property type="match status" value="1"/>
</dbReference>
<feature type="region of interest" description="Disordered" evidence="6">
    <location>
        <begin position="94"/>
        <end position="164"/>
    </location>
</feature>
<dbReference type="InterPro" id="IPR038718">
    <property type="entry name" value="SNF2-like_sf"/>
</dbReference>
<feature type="compositionally biased region" description="Acidic residues" evidence="6">
    <location>
        <begin position="1"/>
        <end position="10"/>
    </location>
</feature>
<name>A0A0D2G4S8_9EURO</name>
<feature type="region of interest" description="Disordered" evidence="6">
    <location>
        <begin position="1645"/>
        <end position="1666"/>
    </location>
</feature>
<dbReference type="SUPFAM" id="SSF52540">
    <property type="entry name" value="P-loop containing nucleoside triphosphate hydrolases"/>
    <property type="match status" value="2"/>
</dbReference>
<dbReference type="SUPFAM" id="SSF53335">
    <property type="entry name" value="S-adenosyl-L-methionine-dependent methyltransferases"/>
    <property type="match status" value="1"/>
</dbReference>
<feature type="compositionally biased region" description="Basic residues" evidence="6">
    <location>
        <begin position="202"/>
        <end position="218"/>
    </location>
</feature>
<dbReference type="STRING" id="5601.A0A0D2G4S8"/>
<dbReference type="InterPro" id="IPR000330">
    <property type="entry name" value="SNF2_N"/>
</dbReference>
<accession>A0A0D2G4S8</accession>
<dbReference type="Gene3D" id="3.40.50.10810">
    <property type="entry name" value="Tandem AAA-ATPase domain"/>
    <property type="match status" value="1"/>
</dbReference>
<dbReference type="HOGENOM" id="CLU_000796_0_0_1"/>
<feature type="compositionally biased region" description="Basic and acidic residues" evidence="6">
    <location>
        <begin position="94"/>
        <end position="111"/>
    </location>
</feature>
<dbReference type="PANTHER" id="PTHR45626:SF26">
    <property type="entry name" value="FAMILY HELICASE, PUTATIVE (AFU_ORTHOLOGUE AFUA_2G09120)-RELATED"/>
    <property type="match status" value="1"/>
</dbReference>
<dbReference type="Pfam" id="PF00176">
    <property type="entry name" value="SNF2-rel_dom"/>
    <property type="match status" value="1"/>
</dbReference>
<feature type="region of interest" description="Disordered" evidence="6">
    <location>
        <begin position="176"/>
        <end position="243"/>
    </location>
</feature>
<dbReference type="GO" id="GO:0005634">
    <property type="term" value="C:nucleus"/>
    <property type="evidence" value="ECO:0007669"/>
    <property type="project" value="TreeGrafter"/>
</dbReference>
<dbReference type="SMART" id="SM00487">
    <property type="entry name" value="DEXDc"/>
    <property type="match status" value="1"/>
</dbReference>
<evidence type="ECO:0000313" key="9">
    <source>
        <dbReference type="Proteomes" id="UP000054266"/>
    </source>
</evidence>
<dbReference type="GO" id="GO:0005524">
    <property type="term" value="F:ATP binding"/>
    <property type="evidence" value="ECO:0007669"/>
    <property type="project" value="UniProtKB-KW"/>
</dbReference>
<organism evidence="8 9">
    <name type="scientific">Phialophora macrospora</name>
    <dbReference type="NCBI Taxonomy" id="1851006"/>
    <lineage>
        <taxon>Eukaryota</taxon>
        <taxon>Fungi</taxon>
        <taxon>Dikarya</taxon>
        <taxon>Ascomycota</taxon>
        <taxon>Pezizomycotina</taxon>
        <taxon>Eurotiomycetes</taxon>
        <taxon>Chaetothyriomycetidae</taxon>
        <taxon>Chaetothyriales</taxon>
        <taxon>Herpotrichiellaceae</taxon>
        <taxon>Phialophora</taxon>
    </lineage>
</organism>
<keyword evidence="2" id="KW-0808">Transferase</keyword>
<sequence>MSSNISEEDATSTRSSSADADEVCHPGSRYAGVVKKAGRARRAARPSTSQVQPKKKKSDEPPEEGSVPGTNKHYKHYDLGTNASEVYMEFRDGRRREVIPHPEKRVYKDIELAPIESGDTLPESSDNQAKPGSEELQLLRDLYDSANQRSYDSDDSVNQESDDVLGNIVAKALNHVPSSGDYSLTDESESDEENEVEAVQTKKAKSRPARKPTRKQRGKSTATQNGADEKDDSDDDAADNKLGEHNRLDVTTYPLSDINRIFSLIADHAVNEGLLEATNVFGQQGIKVVTMCSGTEAPFVALDLIRKSLPSSEAREKFKYQHLGSAEIEPWKQAFILRNFRPPVIFRDVTDFESHAENPEDKDRFPVTAYGKRVEPPRGAHILVAGSSCVDYSNLNKVKREWKGERGEGESARTMNGIGAYAKMYKPTVIIIENVAGAPWDLIKIFWAEKGYDTVIVKLSTVDYYLPQTRQRGYLFGVHKDIAALATFDINQAHKEWIHLMAGFQRRASSPYSDFTLSEDDPRLQSVNHSVVDTKKKGGSTGWVRCRKRHVQERVTNKLGIATPFSKRRGNPQALLDDYADQEWALKQSKRVLDMLDIRHLDNVSRRDFDMRFKHRNINVSQNVDRDRDKRQWGIVGCVTPSGCLFETRRGGPLTGLEILALQGFPTEDLQLEKYTSSQLQDLAGNAMSTTVIGPAILSAIIACFRVHEDNDEGQQIFEVTVDEHHDSSEDQPMEDALVREAFDERELETNPNSNDLVPLEEEFPHVHDTENGPYSLASIVEKAADLQPLCRCEGLHRRTSEEIIYCQDCYYTCCKGCSRDTHGHKALSKHEIWTSHLPVASTFVQFLIDVLPAVLQNQNASALLPSFAASSSEEIKVRVAEALQSKVHFQGVKFEGSWKAVYESELALLELEFVPNRHMCDPCENHERPHLHLDVVPTWLLFAKVPAEEPVESKMRKLFQHPIASMTPEQKLFNGKWKLWDGPAQQSKVRIIRAGEQVPSWERRLELEGTPFRSLNSFSAIEVSHSTSVNDKAQSLVEDIAGIYQPLPDCPAPNGTLHRRVRGSGTGTAPLFLFLQSNPLQDGRLDRIVFSNQPFRPTALDGRGVLAALDKSWRPVATAQVYRGQEVLCDPVSQWSDSPAQQLQMPREENTVQKWVLNPNADPMSAAACVNAFSTILLLDLTCDTNARGRLENGREICILLERKPRALSDFGWILSHSASIPRPWNIWQYIDLSKAVECKVCSPAQPCIRWVLKKTGTSENVKAMESPLEAAEYENALSNRPNPAVALLRDVQGKALLDVKINVTTLAHRAVAPFLVNLPPESELESLQWRVDPYDQFGPHPKFSLPELLSNKLDPVNKSLQQGLDLGRTLWKSQLQVLAWMIDQETSPKVWDEMSLIESCLPALGWRLVAKALLRRHHVRGGVIADEVGAGKTTTSLALVKYDYEQSQTTAAAQGQGTADSEPEAEPNQDDAEPCTGKLETDATLILVPKNILSQWEGEVQKCLKWRKLLPAEKNGLEQKAPYYITVKDVPELQKYSHEQIRAAALVLAAWDLFGQKAYWSSLRKIACSTCTPDEPGRAFDEWLRETLPSLGTCVEGLKTGVADFWTAWDSVRERTEMDHKYEKFEGFLTRQTKRNVFAKERAAAKNKAGTSNGTAGNEASEDREAMNLRIQETAQQKSRDELDGFRRDAHRQGQPMPPPVLLHMFAFRRLIVDEYTYVQGETLLALLKLDAARRWMLSGTPPIQAYDSLNTTAKLIGTQITTYDEHEGKFGFGKDAPKMTKDKSHAQEVQSYQHVTSAAFKEAVYGRARDFSKQFIRKNEPSQGRAGKTSSLVRVDLNPSEWIACSDVGDLAMDPDRPFGKANATKKVDVDKEVPDSIRRLTDLVERTNGPQDARICSSVMLEAIWPVVREDADCILTRQLAGAEEHRMEQIIKEQAGHVCSRISEVLPLLQELWHMHRLVRHSDKGAAASFTGLRANVSSGKLTDMNAVAIVETLLGYARDNEVVPTLLLSKTKKDLADGGRVNLPWDAAEMGSAAVAVKEFDLRMARVENHVEILMQGLRRLRLLKAVFGAFQKRLGDCFRCGAALAWEAASVSTACGHVVCGECASEACCAAFDVADVVPASRFAVSYVGAQVPGTVTCSRLRLAVDLVQEAIAASDSVLVFAQHQGMKNAFTEACGEAGIACFDGFEAGSAARAVERFSAAGPGCLVLKVDSADAAGWNLQSANHVVFLSVPVLGSVAELDATREQAVGRCWRPGQTKQVFVYQVAATDTGELDLVG</sequence>
<evidence type="ECO:0000256" key="4">
    <source>
        <dbReference type="ARBA" id="ARBA00022801"/>
    </source>
</evidence>
<keyword evidence="3" id="KW-0547">Nucleotide-binding</keyword>
<feature type="compositionally biased region" description="Acidic residues" evidence="6">
    <location>
        <begin position="184"/>
        <end position="196"/>
    </location>
</feature>
<dbReference type="Proteomes" id="UP000054266">
    <property type="component" value="Unassembled WGS sequence"/>
</dbReference>
<dbReference type="GO" id="GO:0008168">
    <property type="term" value="F:methyltransferase activity"/>
    <property type="evidence" value="ECO:0007669"/>
    <property type="project" value="UniProtKB-KW"/>
</dbReference>
<keyword evidence="4" id="KW-0378">Hydrolase</keyword>
<evidence type="ECO:0000259" key="7">
    <source>
        <dbReference type="SMART" id="SM00487"/>
    </source>
</evidence>
<feature type="compositionally biased region" description="Polar residues" evidence="6">
    <location>
        <begin position="1651"/>
        <end position="1660"/>
    </location>
</feature>